<dbReference type="AlphaFoldDB" id="A0A917AA23"/>
<dbReference type="RefSeq" id="WP_188477788.1">
    <property type="nucleotide sequence ID" value="NZ_BMFJ01000001.1"/>
</dbReference>
<evidence type="ECO:0000256" key="1">
    <source>
        <dbReference type="SAM" id="Phobius"/>
    </source>
</evidence>
<proteinExistence type="predicted"/>
<dbReference type="Proteomes" id="UP000612855">
    <property type="component" value="Unassembled WGS sequence"/>
</dbReference>
<feature type="transmembrane region" description="Helical" evidence="1">
    <location>
        <begin position="95"/>
        <end position="113"/>
    </location>
</feature>
<dbReference type="EMBL" id="BMFJ01000001">
    <property type="protein sequence ID" value="GGE34230.1"/>
    <property type="molecule type" value="Genomic_DNA"/>
</dbReference>
<name>A0A917AA23_9RHOB</name>
<reference evidence="3" key="1">
    <citation type="journal article" date="2019" name="Int. J. Syst. Evol. Microbiol.">
        <title>The Global Catalogue of Microorganisms (GCM) 10K type strain sequencing project: providing services to taxonomists for standard genome sequencing and annotation.</title>
        <authorList>
            <consortium name="The Broad Institute Genomics Platform"/>
            <consortium name="The Broad Institute Genome Sequencing Center for Infectious Disease"/>
            <person name="Wu L."/>
            <person name="Ma J."/>
        </authorList>
    </citation>
    <scope>NUCLEOTIDE SEQUENCE [LARGE SCALE GENOMIC DNA]</scope>
    <source>
        <strain evidence="3">CGMCC 1.12664</strain>
    </source>
</reference>
<feature type="transmembrane region" description="Helical" evidence="1">
    <location>
        <begin position="71"/>
        <end position="89"/>
    </location>
</feature>
<comment type="caution">
    <text evidence="2">The sequence shown here is derived from an EMBL/GenBank/DDBJ whole genome shotgun (WGS) entry which is preliminary data.</text>
</comment>
<keyword evidence="3" id="KW-1185">Reference proteome</keyword>
<accession>A0A917AA23</accession>
<evidence type="ECO:0000313" key="3">
    <source>
        <dbReference type="Proteomes" id="UP000612855"/>
    </source>
</evidence>
<keyword evidence="1" id="KW-0472">Membrane</keyword>
<evidence type="ECO:0008006" key="4">
    <source>
        <dbReference type="Google" id="ProtNLM"/>
    </source>
</evidence>
<protein>
    <recommendedName>
        <fullName evidence="4">DUF4064 domain-containing protein</fullName>
    </recommendedName>
</protein>
<sequence>MRNAALILGLVGGLMGLLIGVFSYGYTAAIEQFGEVEGLFEQVRDVEAIRIASVLSPMLAIAGAGMVKARALWGGLLLLISVFGMYTGFGLGFFTIWPMAFCGVAALMALAAGRPDEPKAHF</sequence>
<keyword evidence="1" id="KW-0812">Transmembrane</keyword>
<evidence type="ECO:0000313" key="2">
    <source>
        <dbReference type="EMBL" id="GGE34230.1"/>
    </source>
</evidence>
<gene>
    <name evidence="2" type="ORF">GCM10011360_22600</name>
</gene>
<keyword evidence="1" id="KW-1133">Transmembrane helix</keyword>
<organism evidence="2 3">
    <name type="scientific">Primorskyibacter flagellatus</name>
    <dbReference type="NCBI Taxonomy" id="1387277"/>
    <lineage>
        <taxon>Bacteria</taxon>
        <taxon>Pseudomonadati</taxon>
        <taxon>Pseudomonadota</taxon>
        <taxon>Alphaproteobacteria</taxon>
        <taxon>Rhodobacterales</taxon>
        <taxon>Roseobacteraceae</taxon>
        <taxon>Primorskyibacter</taxon>
    </lineage>
</organism>